<evidence type="ECO:0000313" key="5">
    <source>
        <dbReference type="EMBL" id="CQR72859.1"/>
    </source>
</evidence>
<dbReference type="Gene3D" id="3.30.70.920">
    <property type="match status" value="1"/>
</dbReference>
<dbReference type="Pfam" id="PF01037">
    <property type="entry name" value="AsnC_trans_reg"/>
    <property type="match status" value="1"/>
</dbReference>
<evidence type="ECO:0000259" key="4">
    <source>
        <dbReference type="PROSITE" id="PS50956"/>
    </source>
</evidence>
<gene>
    <name evidence="5" type="ORF">SpAn4DRAFT_3319</name>
</gene>
<dbReference type="PRINTS" id="PR00033">
    <property type="entry name" value="HTHASNC"/>
</dbReference>
<dbReference type="PANTHER" id="PTHR30154:SF55">
    <property type="entry name" value="HTH-TYPE TRANSCRIPTIONAL REGULATOR LRPB"/>
    <property type="match status" value="1"/>
</dbReference>
<dbReference type="SUPFAM" id="SSF54909">
    <property type="entry name" value="Dimeric alpha+beta barrel"/>
    <property type="match status" value="1"/>
</dbReference>
<evidence type="ECO:0000313" key="6">
    <source>
        <dbReference type="Proteomes" id="UP000049855"/>
    </source>
</evidence>
<dbReference type="SMART" id="SM00344">
    <property type="entry name" value="HTH_ASNC"/>
    <property type="match status" value="1"/>
</dbReference>
<keyword evidence="2" id="KW-0238">DNA-binding</keyword>
<dbReference type="Pfam" id="PF13412">
    <property type="entry name" value="HTH_24"/>
    <property type="match status" value="1"/>
</dbReference>
<dbReference type="AlphaFoldDB" id="A0A0U1L0J7"/>
<dbReference type="Proteomes" id="UP000049855">
    <property type="component" value="Unassembled WGS sequence"/>
</dbReference>
<evidence type="ECO:0000256" key="1">
    <source>
        <dbReference type="ARBA" id="ARBA00023015"/>
    </source>
</evidence>
<dbReference type="InterPro" id="IPR036388">
    <property type="entry name" value="WH-like_DNA-bd_sf"/>
</dbReference>
<dbReference type="GO" id="GO:0005829">
    <property type="term" value="C:cytosol"/>
    <property type="evidence" value="ECO:0007669"/>
    <property type="project" value="TreeGrafter"/>
</dbReference>
<evidence type="ECO:0000256" key="2">
    <source>
        <dbReference type="ARBA" id="ARBA00023125"/>
    </source>
</evidence>
<dbReference type="InterPro" id="IPR019887">
    <property type="entry name" value="Tscrpt_reg_AsnC/Lrp_C"/>
</dbReference>
<dbReference type="PROSITE" id="PS50956">
    <property type="entry name" value="HTH_ASNC_2"/>
    <property type="match status" value="1"/>
</dbReference>
<protein>
    <submittedName>
        <fullName evidence="5">Transcriptional regulator, AsnC family</fullName>
    </submittedName>
</protein>
<dbReference type="InterPro" id="IPR036390">
    <property type="entry name" value="WH_DNA-bd_sf"/>
</dbReference>
<dbReference type="EMBL" id="CTRP01000011">
    <property type="protein sequence ID" value="CQR72859.1"/>
    <property type="molecule type" value="Genomic_DNA"/>
</dbReference>
<feature type="domain" description="HTH asnC-type" evidence="4">
    <location>
        <begin position="2"/>
        <end position="63"/>
    </location>
</feature>
<dbReference type="InterPro" id="IPR019888">
    <property type="entry name" value="Tscrpt_reg_AsnC-like"/>
</dbReference>
<dbReference type="GO" id="GO:0043200">
    <property type="term" value="P:response to amino acid"/>
    <property type="evidence" value="ECO:0007669"/>
    <property type="project" value="TreeGrafter"/>
</dbReference>
<accession>A0A0U1L0J7</accession>
<evidence type="ECO:0000256" key="3">
    <source>
        <dbReference type="ARBA" id="ARBA00023163"/>
    </source>
</evidence>
<dbReference type="GO" id="GO:0043565">
    <property type="term" value="F:sequence-specific DNA binding"/>
    <property type="evidence" value="ECO:0007669"/>
    <property type="project" value="InterPro"/>
</dbReference>
<dbReference type="PANTHER" id="PTHR30154">
    <property type="entry name" value="LEUCINE-RESPONSIVE REGULATORY PROTEIN"/>
    <property type="match status" value="1"/>
</dbReference>
<dbReference type="SUPFAM" id="SSF46785">
    <property type="entry name" value="Winged helix' DNA-binding domain"/>
    <property type="match status" value="1"/>
</dbReference>
<dbReference type="InterPro" id="IPR000485">
    <property type="entry name" value="AsnC-type_HTH_dom"/>
</dbReference>
<sequence>MLDNTDWAILKLLKANCKMQLRDIGEIVHLTGQAVSKRISRMEELGVIRGYSVLLDEKLLGKTITAYITIFMKTTNHSAFHTFLQNYDAVVEASRISGDGCYLLKVQVNSQEDLNCFLDSVLKYGNYRVNIAIGKIK</sequence>
<proteinExistence type="predicted"/>
<dbReference type="InterPro" id="IPR011008">
    <property type="entry name" value="Dimeric_a/b-barrel"/>
</dbReference>
<dbReference type="Gene3D" id="1.10.10.10">
    <property type="entry name" value="Winged helix-like DNA-binding domain superfamily/Winged helix DNA-binding domain"/>
    <property type="match status" value="1"/>
</dbReference>
<dbReference type="RefSeq" id="WP_021168545.1">
    <property type="nucleotide sequence ID" value="NZ_CTRP01000011.1"/>
</dbReference>
<name>A0A0U1L0J7_9FIRM</name>
<reference evidence="6" key="1">
    <citation type="submission" date="2015-03" db="EMBL/GenBank/DDBJ databases">
        <authorList>
            <person name="Nijsse Bart"/>
        </authorList>
    </citation>
    <scope>NUCLEOTIDE SEQUENCE [LARGE SCALE GENOMIC DNA]</scope>
</reference>
<keyword evidence="6" id="KW-1185">Reference proteome</keyword>
<keyword evidence="3" id="KW-0804">Transcription</keyword>
<keyword evidence="1" id="KW-0805">Transcription regulation</keyword>
<organism evidence="5 6">
    <name type="scientific">Sporomusa ovata</name>
    <dbReference type="NCBI Taxonomy" id="2378"/>
    <lineage>
        <taxon>Bacteria</taxon>
        <taxon>Bacillati</taxon>
        <taxon>Bacillota</taxon>
        <taxon>Negativicutes</taxon>
        <taxon>Selenomonadales</taxon>
        <taxon>Sporomusaceae</taxon>
        <taxon>Sporomusa</taxon>
    </lineage>
</organism>